<reference evidence="2" key="2">
    <citation type="submission" date="2020-09" db="EMBL/GenBank/DDBJ databases">
        <authorList>
            <person name="Sun Q."/>
            <person name="Zhou Y."/>
        </authorList>
    </citation>
    <scope>NUCLEOTIDE SEQUENCE</scope>
    <source>
        <strain evidence="2">CGMCC 4.7308</strain>
    </source>
</reference>
<comment type="caution">
    <text evidence="2">The sequence shown here is derived from an EMBL/GenBank/DDBJ whole genome shotgun (WGS) entry which is preliminary data.</text>
</comment>
<reference evidence="2" key="1">
    <citation type="journal article" date="2014" name="Int. J. Syst. Evol. Microbiol.">
        <title>Complete genome sequence of Corynebacterium casei LMG S-19264T (=DSM 44701T), isolated from a smear-ripened cheese.</title>
        <authorList>
            <consortium name="US DOE Joint Genome Institute (JGI-PGF)"/>
            <person name="Walter F."/>
            <person name="Albersmeier A."/>
            <person name="Kalinowski J."/>
            <person name="Ruckert C."/>
        </authorList>
    </citation>
    <scope>NUCLEOTIDE SEQUENCE</scope>
    <source>
        <strain evidence="2">CGMCC 4.7308</strain>
    </source>
</reference>
<evidence type="ECO:0000256" key="1">
    <source>
        <dbReference type="SAM" id="SignalP"/>
    </source>
</evidence>
<feature type="signal peptide" evidence="1">
    <location>
        <begin position="1"/>
        <end position="29"/>
    </location>
</feature>
<protein>
    <submittedName>
        <fullName evidence="2">Uncharacterized protein</fullName>
    </submittedName>
</protein>
<organism evidence="2 3">
    <name type="scientific">Nakamurella endophytica</name>
    <dbReference type="NCBI Taxonomy" id="1748367"/>
    <lineage>
        <taxon>Bacteria</taxon>
        <taxon>Bacillati</taxon>
        <taxon>Actinomycetota</taxon>
        <taxon>Actinomycetes</taxon>
        <taxon>Nakamurellales</taxon>
        <taxon>Nakamurellaceae</taxon>
        <taxon>Nakamurella</taxon>
    </lineage>
</organism>
<gene>
    <name evidence="2" type="ORF">GCM10011594_03660</name>
</gene>
<name>A0A917WB10_9ACTN</name>
<keyword evidence="1" id="KW-0732">Signal</keyword>
<evidence type="ECO:0000313" key="3">
    <source>
        <dbReference type="Proteomes" id="UP000655208"/>
    </source>
</evidence>
<accession>A0A917WB10</accession>
<proteinExistence type="predicted"/>
<evidence type="ECO:0000313" key="2">
    <source>
        <dbReference type="EMBL" id="GGL87354.1"/>
    </source>
</evidence>
<dbReference type="AlphaFoldDB" id="A0A917WB10"/>
<dbReference type="PROSITE" id="PS51318">
    <property type="entry name" value="TAT"/>
    <property type="match status" value="1"/>
</dbReference>
<dbReference type="InterPro" id="IPR006311">
    <property type="entry name" value="TAT_signal"/>
</dbReference>
<keyword evidence="3" id="KW-1185">Reference proteome</keyword>
<sequence length="167" mass="17751">MSKRLSFLRAGLAALSAAALLLTATPAGAVQPSATKPAAVATRAAAVSFSVRINGPLTVGYHRATEFVFTVTKGAGYARDQYAVLALPRNVKRAIMDDYETTVIGLSNERVILEHAIDPNDGPSVSEYHYYLYGTARGPGRVTVATYASAPDPDRKDNIASAVLRVR</sequence>
<dbReference type="RefSeq" id="WP_188939773.1">
    <property type="nucleotide sequence ID" value="NZ_BMNA01000001.1"/>
</dbReference>
<dbReference type="Proteomes" id="UP000655208">
    <property type="component" value="Unassembled WGS sequence"/>
</dbReference>
<feature type="chain" id="PRO_5037550754" evidence="1">
    <location>
        <begin position="30"/>
        <end position="167"/>
    </location>
</feature>
<dbReference type="EMBL" id="BMNA01000001">
    <property type="protein sequence ID" value="GGL87354.1"/>
    <property type="molecule type" value="Genomic_DNA"/>
</dbReference>